<dbReference type="SUPFAM" id="SSF51430">
    <property type="entry name" value="NAD(P)-linked oxidoreductase"/>
    <property type="match status" value="1"/>
</dbReference>
<dbReference type="PANTHER" id="PTHR43364:SF6">
    <property type="entry name" value="OXIDOREDUCTASE-RELATED"/>
    <property type="match status" value="1"/>
</dbReference>
<dbReference type="Gene3D" id="3.20.20.100">
    <property type="entry name" value="NADP-dependent oxidoreductase domain"/>
    <property type="match status" value="1"/>
</dbReference>
<organism evidence="2 3">
    <name type="scientific">Paractinoplanes rhizophilus</name>
    <dbReference type="NCBI Taxonomy" id="1416877"/>
    <lineage>
        <taxon>Bacteria</taxon>
        <taxon>Bacillati</taxon>
        <taxon>Actinomycetota</taxon>
        <taxon>Actinomycetes</taxon>
        <taxon>Micromonosporales</taxon>
        <taxon>Micromonosporaceae</taxon>
        <taxon>Paractinoplanes</taxon>
    </lineage>
</organism>
<evidence type="ECO:0000259" key="1">
    <source>
        <dbReference type="Pfam" id="PF00248"/>
    </source>
</evidence>
<proteinExistence type="predicted"/>
<gene>
    <name evidence="2" type="ORF">ACFQS1_35455</name>
</gene>
<dbReference type="InterPro" id="IPR023210">
    <property type="entry name" value="NADP_OxRdtase_dom"/>
</dbReference>
<dbReference type="Pfam" id="PF00248">
    <property type="entry name" value="Aldo_ket_red"/>
    <property type="match status" value="1"/>
</dbReference>
<sequence length="314" mass="33449">MNRIGAGDLAVFPLALGASAFGWTSDESMSVQVLDAYAAAGGNFIDTADSYSAWVPGHSGGEAEAIVGRWMTARGNRDRVVVGTKVGRHPRFPGLSAAAVRAAADASLRRLRTDRIDICYAHADDRSVPIEETAEAFDALVRAGKVRRLGVSHYSAERIREWMRVARAGGLTPPAVMQPQYGLVRRDAGEQDLVAVAAAENLSVVPYFTSSSGFLTGQYRPEPALDGVSRPAGSAYFSHNGLWALDALETIAFARGVRPATVALAWVRTRPGVVAPIVNARTAQHLAGVLEAAALELSEDERAVLDEISVRVLD</sequence>
<evidence type="ECO:0000313" key="2">
    <source>
        <dbReference type="EMBL" id="MFC7279289.1"/>
    </source>
</evidence>
<dbReference type="RefSeq" id="WP_378976471.1">
    <property type="nucleotide sequence ID" value="NZ_JBHTBJ010000048.1"/>
</dbReference>
<dbReference type="InterPro" id="IPR050523">
    <property type="entry name" value="AKR_Detox_Biosynth"/>
</dbReference>
<keyword evidence="3" id="KW-1185">Reference proteome</keyword>
<dbReference type="PANTHER" id="PTHR43364">
    <property type="entry name" value="NADH-SPECIFIC METHYLGLYOXAL REDUCTASE-RELATED"/>
    <property type="match status" value="1"/>
</dbReference>
<accession>A0ABW2I343</accession>
<comment type="caution">
    <text evidence="2">The sequence shown here is derived from an EMBL/GenBank/DDBJ whole genome shotgun (WGS) entry which is preliminary data.</text>
</comment>
<protein>
    <submittedName>
        <fullName evidence="2">Aldo/keto reductase</fullName>
    </submittedName>
</protein>
<dbReference type="EMBL" id="JBHTBJ010000048">
    <property type="protein sequence ID" value="MFC7279289.1"/>
    <property type="molecule type" value="Genomic_DNA"/>
</dbReference>
<reference evidence="3" key="1">
    <citation type="journal article" date="2019" name="Int. J. Syst. Evol. Microbiol.">
        <title>The Global Catalogue of Microorganisms (GCM) 10K type strain sequencing project: providing services to taxonomists for standard genome sequencing and annotation.</title>
        <authorList>
            <consortium name="The Broad Institute Genomics Platform"/>
            <consortium name="The Broad Institute Genome Sequencing Center for Infectious Disease"/>
            <person name="Wu L."/>
            <person name="Ma J."/>
        </authorList>
    </citation>
    <scope>NUCLEOTIDE SEQUENCE [LARGE SCALE GENOMIC DNA]</scope>
    <source>
        <strain evidence="3">XZYJT-10</strain>
    </source>
</reference>
<evidence type="ECO:0000313" key="3">
    <source>
        <dbReference type="Proteomes" id="UP001596548"/>
    </source>
</evidence>
<name>A0ABW2I343_9ACTN</name>
<dbReference type="InterPro" id="IPR036812">
    <property type="entry name" value="NAD(P)_OxRdtase_dom_sf"/>
</dbReference>
<dbReference type="Proteomes" id="UP001596548">
    <property type="component" value="Unassembled WGS sequence"/>
</dbReference>
<feature type="domain" description="NADP-dependent oxidoreductase" evidence="1">
    <location>
        <begin position="13"/>
        <end position="308"/>
    </location>
</feature>